<dbReference type="AlphaFoldDB" id="A0A1E3FXM2"/>
<dbReference type="InterPro" id="IPR025943">
    <property type="entry name" value="Sigma_54_int_dom_ATP-bd_2"/>
</dbReference>
<dbReference type="RefSeq" id="WP_039371753.1">
    <property type="nucleotide sequence ID" value="NZ_AP018359.1"/>
</dbReference>
<dbReference type="InterPro" id="IPR001789">
    <property type="entry name" value="Sig_transdc_resp-reg_receiver"/>
</dbReference>
<reference evidence="9" key="1">
    <citation type="submission" date="2021-01" db="EMBL/GenBank/DDBJ databases">
        <title>Outbreak of Burkholderia contaminns endophthalmitis traced to a clinical ventilation system.</title>
        <authorList>
            <person name="Lipuma J."/>
            <person name="Spilker T."/>
            <person name="Kratholm J."/>
        </authorList>
    </citation>
    <scope>NUCLEOTIDE SEQUENCE</scope>
    <source>
        <strain evidence="9">HI4954</strain>
    </source>
</reference>
<dbReference type="PRINTS" id="PR01590">
    <property type="entry name" value="HTHFIS"/>
</dbReference>
<feature type="domain" description="Response regulatory" evidence="8">
    <location>
        <begin position="3"/>
        <end position="120"/>
    </location>
</feature>
<dbReference type="SMART" id="SM00448">
    <property type="entry name" value="REC"/>
    <property type="match status" value="1"/>
</dbReference>
<dbReference type="EMBL" id="CP090642">
    <property type="protein sequence ID" value="WFN22034.1"/>
    <property type="molecule type" value="Genomic_DNA"/>
</dbReference>
<dbReference type="InterPro" id="IPR025944">
    <property type="entry name" value="Sigma_54_int_dom_CS"/>
</dbReference>
<dbReference type="CDD" id="cd00156">
    <property type="entry name" value="REC"/>
    <property type="match status" value="1"/>
</dbReference>
<dbReference type="PROSITE" id="PS00688">
    <property type="entry name" value="SIGMA54_INTERACT_3"/>
    <property type="match status" value="1"/>
</dbReference>
<dbReference type="GO" id="GO:0006355">
    <property type="term" value="P:regulation of DNA-templated transcription"/>
    <property type="evidence" value="ECO:0007669"/>
    <property type="project" value="InterPro"/>
</dbReference>
<keyword evidence="4" id="KW-0238">DNA-binding</keyword>
<dbReference type="InterPro" id="IPR027417">
    <property type="entry name" value="P-loop_NTPase"/>
</dbReference>
<evidence type="ECO:0000313" key="9">
    <source>
        <dbReference type="EMBL" id="MBK1931444.1"/>
    </source>
</evidence>
<dbReference type="GO" id="GO:0005524">
    <property type="term" value="F:ATP binding"/>
    <property type="evidence" value="ECO:0007669"/>
    <property type="project" value="UniProtKB-KW"/>
</dbReference>
<evidence type="ECO:0000313" key="11">
    <source>
        <dbReference type="EMBL" id="WFN22034.1"/>
    </source>
</evidence>
<dbReference type="PROSITE" id="PS50110">
    <property type="entry name" value="RESPONSE_REGULATORY"/>
    <property type="match status" value="1"/>
</dbReference>
<evidence type="ECO:0000259" key="8">
    <source>
        <dbReference type="PROSITE" id="PS50110"/>
    </source>
</evidence>
<dbReference type="SUPFAM" id="SSF52172">
    <property type="entry name" value="CheY-like"/>
    <property type="match status" value="1"/>
</dbReference>
<sequence>MATILLIDDDDAFCEGLSETLTDLGHETLCAGTGEHALARIERGLQPACIFLDIRLPDMDGIAVLERLRRVHRLATVPVVVLTAYARSGNTIAAMRLGAFDHLTKPVGRDDIASLLERIFAAHSPPDAGTHAQANVDAFDEPVGTEPRLLGISTAMREVQKCIGRAAASDATVLITGETGTGKEVAARVLHVASSRCAGPFVAVNCAAIPHELLESELFGHCKGAFTGATAARTGRIVEADGGTLFLDEVGDMATSMQAKLLRVLQDQQVTPLGVNRSISVNVRVVAATHRDLRTMVANGTFREDLLYRLNVIPIHLPPLRERLADILPLAVHFLDTTSSATTTKRLSVQAERRLIAYAWPGNVRELRNAIARVNALAPGAVVTGCDLAFLDEPGVSSRDALLPAAMLNRPLSEALAAVEREMILRTLELTGDNRAEAAKQLGISRQSLYTRMANLDIG</sequence>
<dbReference type="PROSITE" id="PS00676">
    <property type="entry name" value="SIGMA54_INTERACT_2"/>
    <property type="match status" value="1"/>
</dbReference>
<dbReference type="Gene3D" id="3.40.50.300">
    <property type="entry name" value="P-loop containing nucleotide triphosphate hydrolases"/>
    <property type="match status" value="1"/>
</dbReference>
<dbReference type="Gene3D" id="1.10.8.60">
    <property type="match status" value="1"/>
</dbReference>
<dbReference type="InterPro" id="IPR011006">
    <property type="entry name" value="CheY-like_superfamily"/>
</dbReference>
<protein>
    <submittedName>
        <fullName evidence="11">Sigma-54 dependent transcriptional regulator</fullName>
    </submittedName>
    <submittedName>
        <fullName evidence="9">Sigma-54-dependent Fis family transcriptional regulator</fullName>
    </submittedName>
</protein>
<keyword evidence="6" id="KW-0597">Phosphoprotein</keyword>
<organism evidence="9 12">
    <name type="scientific">Burkholderia contaminans</name>
    <dbReference type="NCBI Taxonomy" id="488447"/>
    <lineage>
        <taxon>Bacteria</taxon>
        <taxon>Pseudomonadati</taxon>
        <taxon>Pseudomonadota</taxon>
        <taxon>Betaproteobacteria</taxon>
        <taxon>Burkholderiales</taxon>
        <taxon>Burkholderiaceae</taxon>
        <taxon>Burkholderia</taxon>
        <taxon>Burkholderia cepacia complex</taxon>
    </lineage>
</organism>
<dbReference type="InterPro" id="IPR009057">
    <property type="entry name" value="Homeodomain-like_sf"/>
</dbReference>
<reference evidence="10 13" key="2">
    <citation type="submission" date="2021-03" db="EMBL/GenBank/DDBJ databases">
        <title>Clinical course, treatment and visual outcome of an outbreak of Burkholderia contaminans endophthalmitis following cataract surgery.</title>
        <authorList>
            <person name="Lind C."/>
            <person name="Olsen K."/>
            <person name="Angelsen N.K."/>
            <person name="Krefting E.A."/>
            <person name="Fossen K."/>
            <person name="Gravningen K."/>
            <person name="Depoorter E."/>
            <person name="Vandamme P."/>
            <person name="Bertelsen G."/>
        </authorList>
    </citation>
    <scope>NUCLEOTIDE SEQUENCE [LARGE SCALE GENOMIC DNA]</scope>
    <source>
        <strain evidence="10 13">51242556</strain>
    </source>
</reference>
<dbReference type="InterPro" id="IPR003593">
    <property type="entry name" value="AAA+_ATPase"/>
</dbReference>
<proteinExistence type="predicted"/>
<evidence type="ECO:0000256" key="4">
    <source>
        <dbReference type="ARBA" id="ARBA00023125"/>
    </source>
</evidence>
<dbReference type="SUPFAM" id="SSF52540">
    <property type="entry name" value="P-loop containing nucleoside triphosphate hydrolases"/>
    <property type="match status" value="1"/>
</dbReference>
<dbReference type="PANTHER" id="PTHR32071">
    <property type="entry name" value="TRANSCRIPTIONAL REGULATORY PROTEIN"/>
    <property type="match status" value="1"/>
</dbReference>
<dbReference type="InterPro" id="IPR058031">
    <property type="entry name" value="AAA_lid_NorR"/>
</dbReference>
<keyword evidence="1" id="KW-0547">Nucleotide-binding</keyword>
<dbReference type="EMBL" id="JAENIB010000005">
    <property type="protein sequence ID" value="MBK1931444.1"/>
    <property type="molecule type" value="Genomic_DNA"/>
</dbReference>
<dbReference type="GO" id="GO:0043565">
    <property type="term" value="F:sequence-specific DNA binding"/>
    <property type="evidence" value="ECO:0007669"/>
    <property type="project" value="InterPro"/>
</dbReference>
<dbReference type="Pfam" id="PF00072">
    <property type="entry name" value="Response_reg"/>
    <property type="match status" value="1"/>
</dbReference>
<feature type="domain" description="Sigma-54 factor interaction" evidence="7">
    <location>
        <begin position="149"/>
        <end position="376"/>
    </location>
</feature>
<dbReference type="OrthoDB" id="9761705at2"/>
<keyword evidence="2" id="KW-0067">ATP-binding</keyword>
<dbReference type="Proteomes" id="UP000664048">
    <property type="component" value="Unassembled WGS sequence"/>
</dbReference>
<evidence type="ECO:0000256" key="3">
    <source>
        <dbReference type="ARBA" id="ARBA00023015"/>
    </source>
</evidence>
<dbReference type="Proteomes" id="UP001220209">
    <property type="component" value="Chromosome 3"/>
</dbReference>
<dbReference type="Gene3D" id="3.40.50.2300">
    <property type="match status" value="1"/>
</dbReference>
<dbReference type="Pfam" id="PF02954">
    <property type="entry name" value="HTH_8"/>
    <property type="match status" value="1"/>
</dbReference>
<name>A0A1E3FXM2_9BURK</name>
<evidence type="ECO:0000256" key="6">
    <source>
        <dbReference type="PROSITE-ProRule" id="PRU00169"/>
    </source>
</evidence>
<dbReference type="Pfam" id="PF00158">
    <property type="entry name" value="Sigma54_activat"/>
    <property type="match status" value="1"/>
</dbReference>
<evidence type="ECO:0000313" key="12">
    <source>
        <dbReference type="Proteomes" id="UP000611459"/>
    </source>
</evidence>
<feature type="modified residue" description="4-aspartylphosphate" evidence="6">
    <location>
        <position position="53"/>
    </location>
</feature>
<dbReference type="InterPro" id="IPR002197">
    <property type="entry name" value="HTH_Fis"/>
</dbReference>
<evidence type="ECO:0000259" key="7">
    <source>
        <dbReference type="PROSITE" id="PS50045"/>
    </source>
</evidence>
<dbReference type="SMART" id="SM00382">
    <property type="entry name" value="AAA"/>
    <property type="match status" value="1"/>
</dbReference>
<evidence type="ECO:0000256" key="5">
    <source>
        <dbReference type="ARBA" id="ARBA00023163"/>
    </source>
</evidence>
<keyword evidence="5" id="KW-0804">Transcription</keyword>
<dbReference type="CDD" id="cd00009">
    <property type="entry name" value="AAA"/>
    <property type="match status" value="1"/>
</dbReference>
<keyword evidence="13" id="KW-1185">Reference proteome</keyword>
<evidence type="ECO:0000313" key="14">
    <source>
        <dbReference type="Proteomes" id="UP001220209"/>
    </source>
</evidence>
<accession>A0A1E3FXM2</accession>
<reference evidence="11 14" key="3">
    <citation type="submission" date="2021-12" db="EMBL/GenBank/DDBJ databases">
        <title>Genomic and phenotypic characterization of three Burkholderia contaminans isolates recovered from different sources.</title>
        <authorList>
            <person name="Lopez De Volder A."/>
            <person name="Fan Y."/>
            <person name="Nunvar J."/>
            <person name="Herrera T."/>
            <person name="Timp W."/>
            <person name="Degrossi J."/>
        </authorList>
    </citation>
    <scope>NUCLEOTIDE SEQUENCE [LARGE SCALE GENOMIC DNA]</scope>
    <source>
        <strain evidence="11 14">LMG 23361</strain>
    </source>
</reference>
<dbReference type="GO" id="GO:0000160">
    <property type="term" value="P:phosphorelay signal transduction system"/>
    <property type="evidence" value="ECO:0007669"/>
    <property type="project" value="InterPro"/>
</dbReference>
<dbReference type="InterPro" id="IPR002078">
    <property type="entry name" value="Sigma_54_int"/>
</dbReference>
<evidence type="ECO:0000256" key="2">
    <source>
        <dbReference type="ARBA" id="ARBA00022840"/>
    </source>
</evidence>
<evidence type="ECO:0000256" key="1">
    <source>
        <dbReference type="ARBA" id="ARBA00022741"/>
    </source>
</evidence>
<dbReference type="Proteomes" id="UP000611459">
    <property type="component" value="Unassembled WGS sequence"/>
</dbReference>
<dbReference type="PROSITE" id="PS50045">
    <property type="entry name" value="SIGMA54_INTERACT_4"/>
    <property type="match status" value="1"/>
</dbReference>
<dbReference type="Pfam" id="PF25601">
    <property type="entry name" value="AAA_lid_14"/>
    <property type="match status" value="1"/>
</dbReference>
<dbReference type="SUPFAM" id="SSF46689">
    <property type="entry name" value="Homeodomain-like"/>
    <property type="match status" value="1"/>
</dbReference>
<dbReference type="EMBL" id="JAGEMX010000005">
    <property type="protein sequence ID" value="MBO1831232.1"/>
    <property type="molecule type" value="Genomic_DNA"/>
</dbReference>
<gene>
    <name evidence="10" type="ORF">J4M89_17810</name>
    <name evidence="9" type="ORF">JIN94_16270</name>
    <name evidence="11" type="ORF">LXE91_35590</name>
</gene>
<evidence type="ECO:0000313" key="10">
    <source>
        <dbReference type="EMBL" id="MBO1831232.1"/>
    </source>
</evidence>
<dbReference type="FunFam" id="3.40.50.300:FF:000006">
    <property type="entry name" value="DNA-binding transcriptional regulator NtrC"/>
    <property type="match status" value="1"/>
</dbReference>
<keyword evidence="3" id="KW-0805">Transcription regulation</keyword>
<dbReference type="GeneID" id="93194918"/>
<evidence type="ECO:0000313" key="13">
    <source>
        <dbReference type="Proteomes" id="UP000664048"/>
    </source>
</evidence>
<dbReference type="Gene3D" id="1.10.10.60">
    <property type="entry name" value="Homeodomain-like"/>
    <property type="match status" value="1"/>
</dbReference>